<proteinExistence type="predicted"/>
<accession>A0A6N7QQH5</accession>
<dbReference type="Proteomes" id="UP000433788">
    <property type="component" value="Unassembled WGS sequence"/>
</dbReference>
<dbReference type="AlphaFoldDB" id="A0A6N7QQH5"/>
<organism evidence="2 3">
    <name type="scientific">Spiribacter salilacus</name>
    <dbReference type="NCBI Taxonomy" id="2664894"/>
    <lineage>
        <taxon>Bacteria</taxon>
        <taxon>Pseudomonadati</taxon>
        <taxon>Pseudomonadota</taxon>
        <taxon>Gammaproteobacteria</taxon>
        <taxon>Chromatiales</taxon>
        <taxon>Ectothiorhodospiraceae</taxon>
        <taxon>Spiribacter</taxon>
    </lineage>
</organism>
<dbReference type="Pfam" id="PF10686">
    <property type="entry name" value="YAcAr"/>
    <property type="match status" value="1"/>
</dbReference>
<evidence type="ECO:0000313" key="3">
    <source>
        <dbReference type="Proteomes" id="UP000433788"/>
    </source>
</evidence>
<comment type="caution">
    <text evidence="2">The sequence shown here is derived from an EMBL/GenBank/DDBJ whole genome shotgun (WGS) entry which is preliminary data.</text>
</comment>
<evidence type="ECO:0000259" key="1">
    <source>
        <dbReference type="Pfam" id="PF10686"/>
    </source>
</evidence>
<dbReference type="SUPFAM" id="SSF102405">
    <property type="entry name" value="MCP/YpsA-like"/>
    <property type="match status" value="1"/>
</dbReference>
<dbReference type="EMBL" id="WJPP01000001">
    <property type="protein sequence ID" value="MRH77643.1"/>
    <property type="molecule type" value="Genomic_DNA"/>
</dbReference>
<sequence length="123" mass="13064">MGDLALKRIAVIGSRDFDDYGKLESVLEPHLPAVLVSGGARGADALAERLAGERGLTIDVIPADWQRYGRGAGPIRNKQIVESADLVIAFWDGKSRGTRSALAHADKVGVPVEVHHPDGSVTD</sequence>
<name>A0A6N7QQH5_9GAMM</name>
<dbReference type="RefSeq" id="WP_153718679.1">
    <property type="nucleotide sequence ID" value="NZ_WJPP01000001.1"/>
</dbReference>
<gene>
    <name evidence="2" type="ORF">GH984_02880</name>
</gene>
<dbReference type="InterPro" id="IPR019627">
    <property type="entry name" value="YAcAr"/>
</dbReference>
<feature type="domain" description="YspA cpYpsA-related SLOG" evidence="1">
    <location>
        <begin position="8"/>
        <end position="68"/>
    </location>
</feature>
<reference evidence="2 3" key="1">
    <citation type="submission" date="2019-11" db="EMBL/GenBank/DDBJ databases">
        <authorList>
            <person name="Zhang X.Y."/>
        </authorList>
    </citation>
    <scope>NUCLEOTIDE SEQUENCE [LARGE SCALE GENOMIC DNA]</scope>
    <source>
        <strain evidence="2 3">C176</strain>
    </source>
</reference>
<keyword evidence="3" id="KW-1185">Reference proteome</keyword>
<evidence type="ECO:0000313" key="2">
    <source>
        <dbReference type="EMBL" id="MRH77643.1"/>
    </source>
</evidence>
<protein>
    <submittedName>
        <fullName evidence="2">DUF2493 domain-containing protein</fullName>
    </submittedName>
</protein>